<dbReference type="GO" id="GO:0016020">
    <property type="term" value="C:membrane"/>
    <property type="evidence" value="ECO:0007669"/>
    <property type="project" value="UniProtKB-SubCell"/>
</dbReference>
<sequence length="71" mass="7861">MSSAPDPSWPVVVLAAISLVDAIICVRPVPFVAECLEAVRFPRRYWGFLTPIKLAAAAGLVLGLWIPTWRW</sequence>
<dbReference type="RefSeq" id="WP_271633963.1">
    <property type="nucleotide sequence ID" value="NZ_CP094970.1"/>
</dbReference>
<protein>
    <submittedName>
        <fullName evidence="6">Uncharacterized protein</fullName>
    </submittedName>
</protein>
<gene>
    <name evidence="6" type="ORF">L0C25_22095</name>
</gene>
<keyword evidence="7" id="KW-1185">Reference proteome</keyword>
<dbReference type="AlphaFoldDB" id="A0AA46THX5"/>
<feature type="transmembrane region" description="Helical" evidence="5">
    <location>
        <begin position="12"/>
        <end position="33"/>
    </location>
</feature>
<proteinExistence type="predicted"/>
<evidence type="ECO:0000256" key="1">
    <source>
        <dbReference type="ARBA" id="ARBA00004141"/>
    </source>
</evidence>
<accession>A0AA46THX5</accession>
<evidence type="ECO:0000256" key="4">
    <source>
        <dbReference type="ARBA" id="ARBA00023136"/>
    </source>
</evidence>
<evidence type="ECO:0000256" key="2">
    <source>
        <dbReference type="ARBA" id="ARBA00022692"/>
    </source>
</evidence>
<dbReference type="Proteomes" id="UP001164390">
    <property type="component" value="Chromosome"/>
</dbReference>
<evidence type="ECO:0000256" key="5">
    <source>
        <dbReference type="SAM" id="Phobius"/>
    </source>
</evidence>
<keyword evidence="4 5" id="KW-0472">Membrane</keyword>
<reference evidence="6" key="1">
    <citation type="submission" date="2022-01" db="EMBL/GenBank/DDBJ databases">
        <title>Nocardioidaceae gen. sp. A5X3R13.</title>
        <authorList>
            <person name="Lopez Marin M.A."/>
            <person name="Uhlik O."/>
        </authorList>
    </citation>
    <scope>NUCLEOTIDE SEQUENCE</scope>
    <source>
        <strain evidence="6">A5X3R13</strain>
    </source>
</reference>
<dbReference type="InterPro" id="IPR032808">
    <property type="entry name" value="DoxX"/>
</dbReference>
<name>A0AA46THX5_9ACTN</name>
<feature type="transmembrane region" description="Helical" evidence="5">
    <location>
        <begin position="45"/>
        <end position="66"/>
    </location>
</feature>
<evidence type="ECO:0000313" key="7">
    <source>
        <dbReference type="Proteomes" id="UP001164390"/>
    </source>
</evidence>
<evidence type="ECO:0000256" key="3">
    <source>
        <dbReference type="ARBA" id="ARBA00022989"/>
    </source>
</evidence>
<evidence type="ECO:0000313" key="6">
    <source>
        <dbReference type="EMBL" id="UYM05179.1"/>
    </source>
</evidence>
<dbReference type="KEGG" id="sgrg:L0C25_22095"/>
<dbReference type="EMBL" id="CP094970">
    <property type="protein sequence ID" value="UYM05179.1"/>
    <property type="molecule type" value="Genomic_DNA"/>
</dbReference>
<keyword evidence="3 5" id="KW-1133">Transmembrane helix</keyword>
<organism evidence="6 7">
    <name type="scientific">Solicola gregarius</name>
    <dbReference type="NCBI Taxonomy" id="2908642"/>
    <lineage>
        <taxon>Bacteria</taxon>
        <taxon>Bacillati</taxon>
        <taxon>Actinomycetota</taxon>
        <taxon>Actinomycetes</taxon>
        <taxon>Propionibacteriales</taxon>
        <taxon>Nocardioidaceae</taxon>
        <taxon>Solicola</taxon>
    </lineage>
</organism>
<dbReference type="Pfam" id="PF13564">
    <property type="entry name" value="DoxX_2"/>
    <property type="match status" value="1"/>
</dbReference>
<keyword evidence="2 5" id="KW-0812">Transmembrane</keyword>
<comment type="subcellular location">
    <subcellularLocation>
        <location evidence="1">Membrane</location>
        <topology evidence="1">Multi-pass membrane protein</topology>
    </subcellularLocation>
</comment>